<reference evidence="2 3" key="1">
    <citation type="submission" date="2017-08" db="EMBL/GenBank/DDBJ databases">
        <title>Draft Genome Sequence of Hafnia alvei CITHA-6 Isolated from Raw Bovine Milk.</title>
        <authorList>
            <person name="Culligan E.P."/>
            <person name="Mcsweeney A."/>
            <person name="O'Doherty C."/>
            <person name="Gleeson E."/>
            <person name="O'Riordan D."/>
            <person name="Sleator R.D."/>
        </authorList>
    </citation>
    <scope>NUCLEOTIDE SEQUENCE [LARGE SCALE GENOMIC DNA]</scope>
    <source>
        <strain evidence="2 3">CITHA-6</strain>
    </source>
</reference>
<evidence type="ECO:0000313" key="3">
    <source>
        <dbReference type="Proteomes" id="UP000218796"/>
    </source>
</evidence>
<dbReference type="Pfam" id="PF13618">
    <property type="entry name" value="Gluconate_2-dh3"/>
    <property type="match status" value="1"/>
</dbReference>
<feature type="chain" id="PRO_5030043216" evidence="1">
    <location>
        <begin position="24"/>
        <end position="237"/>
    </location>
</feature>
<dbReference type="GeneID" id="69638339"/>
<feature type="signal peptide" evidence="1">
    <location>
        <begin position="1"/>
        <end position="23"/>
    </location>
</feature>
<evidence type="ECO:0000256" key="1">
    <source>
        <dbReference type="SAM" id="SignalP"/>
    </source>
</evidence>
<proteinExistence type="predicted"/>
<dbReference type="AlphaFoldDB" id="A0A2A2MJ37"/>
<name>A0A2A2MJ37_9GAMM</name>
<dbReference type="RefSeq" id="WP_039187627.1">
    <property type="nucleotide sequence ID" value="NZ_CALECD010000038.1"/>
</dbReference>
<organism evidence="2 3">
    <name type="scientific">Hafnia paralvei</name>
    <dbReference type="NCBI Taxonomy" id="546367"/>
    <lineage>
        <taxon>Bacteria</taxon>
        <taxon>Pseudomonadati</taxon>
        <taxon>Pseudomonadota</taxon>
        <taxon>Gammaproteobacteria</taxon>
        <taxon>Enterobacterales</taxon>
        <taxon>Hafniaceae</taxon>
        <taxon>Hafnia</taxon>
    </lineage>
</organism>
<protein>
    <submittedName>
        <fullName evidence="2">Gluconate 2-dehydrogenase</fullName>
    </submittedName>
</protein>
<keyword evidence="1" id="KW-0732">Signal</keyword>
<sequence>MKRRHFILSLAVLLASTALKVKAKIISGGMPWRAHAVRPPQPVIPGEWHFFNNNEVILMDSLVDLIIPPDELSIGAKEAGCTLFIDRQLSGDFGKATTVYRLGPVVEGLPQQGPQFKDTPAERYRLGLAAIGNVAKKQYQKEFHQLEEEQQIEMLQSIENGTLALPGLNGQAFFAMLIQNVREGFFADPLYGGNKDMAGWKMLGFPGARYDYREEIKLRGKDLNLVPISMIGTQKDA</sequence>
<dbReference type="EMBL" id="NQMS01000001">
    <property type="protein sequence ID" value="PAV98653.1"/>
    <property type="molecule type" value="Genomic_DNA"/>
</dbReference>
<dbReference type="Proteomes" id="UP000218796">
    <property type="component" value="Unassembled WGS sequence"/>
</dbReference>
<evidence type="ECO:0000313" key="2">
    <source>
        <dbReference type="EMBL" id="PAV98653.1"/>
    </source>
</evidence>
<accession>A0A2A2MJ37</accession>
<dbReference type="OrthoDB" id="8400810at2"/>
<comment type="caution">
    <text evidence="2">The sequence shown here is derived from an EMBL/GenBank/DDBJ whole genome shotgun (WGS) entry which is preliminary data.</text>
</comment>
<gene>
    <name evidence="2" type="ORF">CJD50_04105</name>
</gene>
<dbReference type="InterPro" id="IPR027056">
    <property type="entry name" value="Gluconate_2DH_su3"/>
</dbReference>
<keyword evidence="3" id="KW-1185">Reference proteome</keyword>